<dbReference type="AlphaFoldDB" id="A0A9X7U9G5"/>
<proteinExistence type="predicted"/>
<protein>
    <submittedName>
        <fullName evidence="1">DUF1643 domain-containing protein</fullName>
    </submittedName>
</protein>
<gene>
    <name evidence="1" type="ORF">H3V42_00335</name>
</gene>
<sequence length="191" mass="21941">MSAPFTTDLFGIEIMDRTAIFSGEERLELGRRWGPGPIACVIGCNPSTADAKKDDPTSLWWNDWFYLFGFGGYRAVNLYPFCTSSPAECRERANWHERDDWYARDQMLMTNLPHVIEVAKAADQVFVCWGNIAWDDIWIEHVVEEIQGGVEPWPDLWCWGKTKSGAPTHPMARGKHRIPRDQKPILWRAAT</sequence>
<name>A0A9X7U9G5_SPHYA</name>
<dbReference type="InterPro" id="IPR012441">
    <property type="entry name" value="DUF1643"/>
</dbReference>
<accession>A0A9X7U9G5</accession>
<evidence type="ECO:0000313" key="2">
    <source>
        <dbReference type="Proteomes" id="UP000515377"/>
    </source>
</evidence>
<dbReference type="EMBL" id="CP060122">
    <property type="protein sequence ID" value="QNG46171.1"/>
    <property type="molecule type" value="Genomic_DNA"/>
</dbReference>
<dbReference type="Proteomes" id="UP000515377">
    <property type="component" value="Chromosome"/>
</dbReference>
<reference evidence="1 2" key="1">
    <citation type="submission" date="2020-07" db="EMBL/GenBank/DDBJ databases">
        <title>Whole genome sequence of Sphingobium yanoikuyae A3.</title>
        <authorList>
            <person name="Han S.-S."/>
        </authorList>
    </citation>
    <scope>NUCLEOTIDE SEQUENCE [LARGE SCALE GENOMIC DNA]</scope>
    <source>
        <strain evidence="1 2">A3</strain>
    </source>
</reference>
<dbReference type="Pfam" id="PF07799">
    <property type="entry name" value="DUF1643"/>
    <property type="match status" value="1"/>
</dbReference>
<evidence type="ECO:0000313" key="1">
    <source>
        <dbReference type="EMBL" id="QNG46171.1"/>
    </source>
</evidence>
<organism evidence="1 2">
    <name type="scientific">Sphingobium yanoikuyae</name>
    <name type="common">Sphingomonas yanoikuyae</name>
    <dbReference type="NCBI Taxonomy" id="13690"/>
    <lineage>
        <taxon>Bacteria</taxon>
        <taxon>Pseudomonadati</taxon>
        <taxon>Pseudomonadota</taxon>
        <taxon>Alphaproteobacteria</taxon>
        <taxon>Sphingomonadales</taxon>
        <taxon>Sphingomonadaceae</taxon>
        <taxon>Sphingobium</taxon>
    </lineage>
</organism>